<dbReference type="Gene3D" id="3.90.700.10">
    <property type="entry name" value="Succinate dehydrogenase/fumarate reductase flavoprotein, catalytic domain"/>
    <property type="match status" value="1"/>
</dbReference>
<dbReference type="SUPFAM" id="SSF46977">
    <property type="entry name" value="Succinate dehydrogenase/fumarate reductase flavoprotein C-terminal domain"/>
    <property type="match status" value="1"/>
</dbReference>
<dbReference type="Gene3D" id="3.50.50.60">
    <property type="entry name" value="FAD/NAD(P)-binding domain"/>
    <property type="match status" value="1"/>
</dbReference>
<dbReference type="InterPro" id="IPR011803">
    <property type="entry name" value="AprA"/>
</dbReference>
<dbReference type="GO" id="GO:0009055">
    <property type="term" value="F:electron transfer activity"/>
    <property type="evidence" value="ECO:0007669"/>
    <property type="project" value="TreeGrafter"/>
</dbReference>
<dbReference type="GO" id="GO:0009061">
    <property type="term" value="P:anaerobic respiration"/>
    <property type="evidence" value="ECO:0007669"/>
    <property type="project" value="TreeGrafter"/>
</dbReference>
<organism evidence="5 6">
    <name type="scientific">Candidatus Muproteobacteria bacterium RBG_16_65_34</name>
    <dbReference type="NCBI Taxonomy" id="1817760"/>
    <lineage>
        <taxon>Bacteria</taxon>
        <taxon>Pseudomonadati</taxon>
        <taxon>Pseudomonadota</taxon>
        <taxon>Candidatus Muproteobacteria</taxon>
    </lineage>
</organism>
<name>A0A1F6TPD7_9PROT</name>
<evidence type="ECO:0000256" key="1">
    <source>
        <dbReference type="ARBA" id="ARBA00001974"/>
    </source>
</evidence>
<dbReference type="EMBL" id="MFSU01000069">
    <property type="protein sequence ID" value="OGI46962.1"/>
    <property type="molecule type" value="Genomic_DNA"/>
</dbReference>
<feature type="domain" description="FAD-dependent oxidoreductase 2 FAD-binding" evidence="4">
    <location>
        <begin position="17"/>
        <end position="279"/>
    </location>
</feature>
<comment type="cofactor">
    <cofactor evidence="1">
        <name>FAD</name>
        <dbReference type="ChEBI" id="CHEBI:57692"/>
    </cofactor>
</comment>
<dbReference type="NCBIfam" id="TIGR02061">
    <property type="entry name" value="aprA"/>
    <property type="match status" value="1"/>
</dbReference>
<dbReference type="Pfam" id="PF00890">
    <property type="entry name" value="FAD_binding_2"/>
    <property type="match status" value="1"/>
</dbReference>
<dbReference type="InterPro" id="IPR037099">
    <property type="entry name" value="Fum_R/Succ_DH_flav-like_C_sf"/>
</dbReference>
<protein>
    <submittedName>
        <fullName evidence="5">Adenylyl-sulfate reductase subunit alpha</fullName>
    </submittedName>
</protein>
<dbReference type="STRING" id="1817760.A2151_03570"/>
<keyword evidence="3" id="KW-0560">Oxidoreductase</keyword>
<sequence>MAQGTFGSPEIVQEEVDVLLIGGGMACCGAAYEIMRWADAAKAESGVDLKIKLVDKAAMDRSGAVAQGLSAINTYIGPEQDPADYARMVSNDLMGITRDDLAYDLGRVVDDSVHLFEEWGLPIWKTDAQGVRHDGAHSAGEGLPALKDGGKPVRSGKWQIMINGESYKWIVAEAAKKALGMDRIQERIFIVHLINDKNDPSRIAGAAGFSVRENKIVIYKAKAILLAAGGCVNLFRPRSVGEGTGRAWYPVWNAGSTYAMAAEAGAEMTMMENRFVPARFKDGYGPVGAWFLLFKAKAVNANGEVYMDRNKEMLNDYPPYGLAAVPASCLRNHLMLHEMKEGRGPIYMDTVTALAKLRETLTPKEVKHLEAEAWEDFLDMCIGQCGIWVGENIEPEKKNSELMPTEPYLLGSHSGCCGIWVSGPEDLGAPTDEEHEDKSKVPAHLPKGWNWGYRSMTTVKGLFTAGDGVGASGHKFSSGSHAEGRLAAKAMVKYCVDNKTYKPEFEETPEQIAALIWQPVKTFLAHKDYSTAIDINPHYITPKMLQFRLQKIMDEYVAGVATYYTTNDKMLQVAEEKLEMLKEDSLKMRAKDLHELLRAWENYHRIITAEAHMKHIQFREESRYPGFYYRMDKNFVDEKNWKCFVNSVYDKKSHKWTCFKRKHVDLVDKAKLFKAAAH</sequence>
<comment type="caution">
    <text evidence="5">The sequence shown here is derived from an EMBL/GenBank/DDBJ whole genome shotgun (WGS) entry which is preliminary data.</text>
</comment>
<keyword evidence="2" id="KW-0285">Flavoprotein</keyword>
<evidence type="ECO:0000256" key="3">
    <source>
        <dbReference type="ARBA" id="ARBA00023002"/>
    </source>
</evidence>
<dbReference type="InterPro" id="IPR030664">
    <property type="entry name" value="SdhA/FrdA/AprA"/>
</dbReference>
<dbReference type="GO" id="GO:0050660">
    <property type="term" value="F:flavin adenine dinucleotide binding"/>
    <property type="evidence" value="ECO:0007669"/>
    <property type="project" value="TreeGrafter"/>
</dbReference>
<dbReference type="PANTHER" id="PTHR11632:SF51">
    <property type="entry name" value="SUCCINATE DEHYDROGENASE [UBIQUINONE] FLAVOPROTEIN SUBUNIT, MITOCHONDRIAL"/>
    <property type="match status" value="1"/>
</dbReference>
<dbReference type="GO" id="GO:0005886">
    <property type="term" value="C:plasma membrane"/>
    <property type="evidence" value="ECO:0007669"/>
    <property type="project" value="TreeGrafter"/>
</dbReference>
<dbReference type="SUPFAM" id="SSF51905">
    <property type="entry name" value="FAD/NAD(P)-binding domain"/>
    <property type="match status" value="1"/>
</dbReference>
<dbReference type="PIRSF" id="PIRSF000171">
    <property type="entry name" value="SDHA_APRA_LASPO"/>
    <property type="match status" value="1"/>
</dbReference>
<evidence type="ECO:0000259" key="4">
    <source>
        <dbReference type="Pfam" id="PF00890"/>
    </source>
</evidence>
<evidence type="ECO:0000256" key="2">
    <source>
        <dbReference type="ARBA" id="ARBA00022630"/>
    </source>
</evidence>
<dbReference type="InterPro" id="IPR027477">
    <property type="entry name" value="Succ_DH/fumarate_Rdtase_cat_sf"/>
</dbReference>
<proteinExistence type="predicted"/>
<dbReference type="SUPFAM" id="SSF56425">
    <property type="entry name" value="Succinate dehydrogenase/fumarate reductase flavoprotein, catalytic domain"/>
    <property type="match status" value="1"/>
</dbReference>
<evidence type="ECO:0000313" key="5">
    <source>
        <dbReference type="EMBL" id="OGI46962.1"/>
    </source>
</evidence>
<dbReference type="GO" id="GO:0000104">
    <property type="term" value="F:succinate dehydrogenase activity"/>
    <property type="evidence" value="ECO:0007669"/>
    <property type="project" value="TreeGrafter"/>
</dbReference>
<accession>A0A1F6TPD7</accession>
<evidence type="ECO:0000313" key="6">
    <source>
        <dbReference type="Proteomes" id="UP000178885"/>
    </source>
</evidence>
<dbReference type="AlphaFoldDB" id="A0A1F6TPD7"/>
<gene>
    <name evidence="5" type="ORF">A2151_03570</name>
</gene>
<dbReference type="Proteomes" id="UP000178885">
    <property type="component" value="Unassembled WGS sequence"/>
</dbReference>
<dbReference type="InterPro" id="IPR036188">
    <property type="entry name" value="FAD/NAD-bd_sf"/>
</dbReference>
<reference evidence="5 6" key="1">
    <citation type="journal article" date="2016" name="Nat. Commun.">
        <title>Thousands of microbial genomes shed light on interconnected biogeochemical processes in an aquifer system.</title>
        <authorList>
            <person name="Anantharaman K."/>
            <person name="Brown C.T."/>
            <person name="Hug L.A."/>
            <person name="Sharon I."/>
            <person name="Castelle C.J."/>
            <person name="Probst A.J."/>
            <person name="Thomas B.C."/>
            <person name="Singh A."/>
            <person name="Wilkins M.J."/>
            <person name="Karaoz U."/>
            <person name="Brodie E.L."/>
            <person name="Williams K.H."/>
            <person name="Hubbard S.S."/>
            <person name="Banfield J.F."/>
        </authorList>
    </citation>
    <scope>NUCLEOTIDE SEQUENCE [LARGE SCALE GENOMIC DNA]</scope>
</reference>
<dbReference type="PANTHER" id="PTHR11632">
    <property type="entry name" value="SUCCINATE DEHYDROGENASE 2 FLAVOPROTEIN SUBUNIT"/>
    <property type="match status" value="1"/>
</dbReference>
<dbReference type="InterPro" id="IPR003953">
    <property type="entry name" value="FAD-dep_OxRdtase_2_FAD-bd"/>
</dbReference>